<evidence type="ECO:0000259" key="7">
    <source>
        <dbReference type="PROSITE" id="PS50011"/>
    </source>
</evidence>
<keyword evidence="5" id="KW-0067">ATP-binding</keyword>
<dbReference type="CDD" id="cd14014">
    <property type="entry name" value="STKc_PknB_like"/>
    <property type="match status" value="1"/>
</dbReference>
<organism evidence="8 9">
    <name type="scientific">Actinomyces oris</name>
    <dbReference type="NCBI Taxonomy" id="544580"/>
    <lineage>
        <taxon>Bacteria</taxon>
        <taxon>Bacillati</taxon>
        <taxon>Actinomycetota</taxon>
        <taxon>Actinomycetes</taxon>
        <taxon>Actinomycetales</taxon>
        <taxon>Actinomycetaceae</taxon>
        <taxon>Actinomyces</taxon>
    </lineage>
</organism>
<proteinExistence type="predicted"/>
<dbReference type="InterPro" id="IPR000719">
    <property type="entry name" value="Prot_kinase_dom"/>
</dbReference>
<evidence type="ECO:0000256" key="1">
    <source>
        <dbReference type="ARBA" id="ARBA00012513"/>
    </source>
</evidence>
<keyword evidence="6" id="KW-0472">Membrane</keyword>
<dbReference type="OrthoDB" id="9762169at2"/>
<keyword evidence="6" id="KW-0812">Transmembrane</keyword>
<dbReference type="SMART" id="SM00220">
    <property type="entry name" value="S_TKc"/>
    <property type="match status" value="1"/>
</dbReference>
<keyword evidence="4 8" id="KW-0418">Kinase</keyword>
<dbReference type="Gene3D" id="3.30.200.20">
    <property type="entry name" value="Phosphorylase Kinase, domain 1"/>
    <property type="match status" value="1"/>
</dbReference>
<gene>
    <name evidence="8" type="ORF">BKH29_12390</name>
</gene>
<dbReference type="AlphaFoldDB" id="A0A1Q8V4C1"/>
<comment type="caution">
    <text evidence="8">The sequence shown here is derived from an EMBL/GenBank/DDBJ whole genome shotgun (WGS) entry which is preliminary data.</text>
</comment>
<evidence type="ECO:0000256" key="4">
    <source>
        <dbReference type="ARBA" id="ARBA00022777"/>
    </source>
</evidence>
<dbReference type="RefSeq" id="WP_075377620.1">
    <property type="nucleotide sequence ID" value="NZ_MSKJ01000039.1"/>
</dbReference>
<protein>
    <recommendedName>
        <fullName evidence="1">non-specific serine/threonine protein kinase</fullName>
        <ecNumber evidence="1">2.7.11.1</ecNumber>
    </recommendedName>
</protein>
<dbReference type="Proteomes" id="UP000186857">
    <property type="component" value="Unassembled WGS sequence"/>
</dbReference>
<sequence>MSQSPAPRHLGSSYIMETRIGAGAQGEVWRGRRTDARETLAFKVLRADLVENPDVVERFIKERSTLLRVRSPFVVAIRDVVIEGATFAIVMDYVNGGDLRDLLRTHGCLPPAQVASLGTRIAQGLSAVHQAGVIHRDIKPANVLLSSRPSRGGDPAETVAIGTAPGDGVPETVVPRLADFGVARICDTFSASHITGAIGTPLYMAPEILSMQAPTSAADIYSLGIMLYEVSCGTTPFVGEPAQLLSQHARRDAGRPVGVPDPLWELIASMTSKQPGMRPSIEDVAQRLDVMQSALAGLPAAPRLASPPQSTASLVPYDWDAPPSADPMAPPVTPSNPSATSATMAIVPEAPTLVSGQQYAPSPGQVPLSPGPAGTGGFAAPGMSAAPGVSSPSGPAFYGQPGAQYSAAAAVGPQSGARHRWRRRRWVAVAAVVTVLAVVGASATWWYFFSGQEIGNRWPAALPAGNGVQEDLRYSEVSEPVMSADRTTMAFKQGGDARLVDLTKSTTTPVWKGECYKVRPWVGGSMLCTTTSDESTVIGAAGKTSQAPFSKKSFYIGATPDLGIVSDDGETSDGGPMRGYDASGKEKWSASGQYKGGRVDNGFILTYEIKSRQFQVLSAQTGEVLVSEPGKQPDSEFDKRTRFPGGFNIGSGPEAFSRVTSSGATIYKANGSEAATVSGKFSEKHWWAASAPLDASSLKDAYSSLAKASSSTTPVIGPGGTVDVVVDTSACTAKVGSKKLELPEFSQSEGCHIRPIGLLSDGQVLVEVGEYSFSDSDPGNLVVAVSPDTGRVGWKVPGAYGGTVVPAKDQSDARLLVTQGPTYTFDLVVSSITSK</sequence>
<evidence type="ECO:0000256" key="6">
    <source>
        <dbReference type="SAM" id="Phobius"/>
    </source>
</evidence>
<dbReference type="Gene3D" id="1.10.510.10">
    <property type="entry name" value="Transferase(Phosphotransferase) domain 1"/>
    <property type="match status" value="1"/>
</dbReference>
<dbReference type="EC" id="2.7.11.1" evidence="1"/>
<dbReference type="PROSITE" id="PS00108">
    <property type="entry name" value="PROTEIN_KINASE_ST"/>
    <property type="match status" value="1"/>
</dbReference>
<feature type="domain" description="Protein kinase" evidence="7">
    <location>
        <begin position="14"/>
        <end position="295"/>
    </location>
</feature>
<accession>A0A1Q8V4C1</accession>
<evidence type="ECO:0000256" key="2">
    <source>
        <dbReference type="ARBA" id="ARBA00022679"/>
    </source>
</evidence>
<keyword evidence="3" id="KW-0547">Nucleotide-binding</keyword>
<keyword evidence="2" id="KW-0808">Transferase</keyword>
<dbReference type="GO" id="GO:0005524">
    <property type="term" value="F:ATP binding"/>
    <property type="evidence" value="ECO:0007669"/>
    <property type="project" value="UniProtKB-KW"/>
</dbReference>
<dbReference type="GO" id="GO:0004674">
    <property type="term" value="F:protein serine/threonine kinase activity"/>
    <property type="evidence" value="ECO:0007669"/>
    <property type="project" value="UniProtKB-EC"/>
</dbReference>
<dbReference type="InterPro" id="IPR008271">
    <property type="entry name" value="Ser/Thr_kinase_AS"/>
</dbReference>
<evidence type="ECO:0000256" key="3">
    <source>
        <dbReference type="ARBA" id="ARBA00022741"/>
    </source>
</evidence>
<dbReference type="EMBL" id="MSKJ01000039">
    <property type="protein sequence ID" value="OLO42979.1"/>
    <property type="molecule type" value="Genomic_DNA"/>
</dbReference>
<feature type="transmembrane region" description="Helical" evidence="6">
    <location>
        <begin position="426"/>
        <end position="448"/>
    </location>
</feature>
<dbReference type="InterPro" id="IPR050660">
    <property type="entry name" value="NEK_Ser/Thr_kinase"/>
</dbReference>
<keyword evidence="6" id="KW-1133">Transmembrane helix</keyword>
<evidence type="ECO:0000313" key="8">
    <source>
        <dbReference type="EMBL" id="OLO42979.1"/>
    </source>
</evidence>
<dbReference type="PROSITE" id="PS50011">
    <property type="entry name" value="PROTEIN_KINASE_DOM"/>
    <property type="match status" value="1"/>
</dbReference>
<reference evidence="8 9" key="1">
    <citation type="submission" date="2016-12" db="EMBL/GenBank/DDBJ databases">
        <title>Genomic Comparison of strains in the 'Actinomyces naeslundii' Group.</title>
        <authorList>
            <person name="Mughal S.R."/>
            <person name="Do T."/>
            <person name="Gilbert S.C."/>
            <person name="Witherden E.A."/>
            <person name="Didelot X."/>
            <person name="Beighton D."/>
        </authorList>
    </citation>
    <scope>NUCLEOTIDE SEQUENCE [LARGE SCALE GENOMIC DNA]</scope>
    <source>
        <strain evidence="8 9">CCUG 33920</strain>
    </source>
</reference>
<dbReference type="SUPFAM" id="SSF56112">
    <property type="entry name" value="Protein kinase-like (PK-like)"/>
    <property type="match status" value="1"/>
</dbReference>
<evidence type="ECO:0000313" key="9">
    <source>
        <dbReference type="Proteomes" id="UP000186857"/>
    </source>
</evidence>
<dbReference type="PANTHER" id="PTHR43671:SF13">
    <property type="entry name" value="SERINE_THREONINE-PROTEIN KINASE NEK2"/>
    <property type="match status" value="1"/>
</dbReference>
<dbReference type="InterPro" id="IPR011009">
    <property type="entry name" value="Kinase-like_dom_sf"/>
</dbReference>
<name>A0A1Q8V4C1_9ACTO</name>
<dbReference type="Pfam" id="PF00069">
    <property type="entry name" value="Pkinase"/>
    <property type="match status" value="1"/>
</dbReference>
<dbReference type="PANTHER" id="PTHR43671">
    <property type="entry name" value="SERINE/THREONINE-PROTEIN KINASE NEK"/>
    <property type="match status" value="1"/>
</dbReference>
<evidence type="ECO:0000256" key="5">
    <source>
        <dbReference type="ARBA" id="ARBA00022840"/>
    </source>
</evidence>